<keyword evidence="4" id="KW-1185">Reference proteome</keyword>
<dbReference type="SUPFAM" id="SSF48452">
    <property type="entry name" value="TPR-like"/>
    <property type="match status" value="1"/>
</dbReference>
<evidence type="ECO:0000256" key="1">
    <source>
        <dbReference type="PROSITE-ProRule" id="PRU00339"/>
    </source>
</evidence>
<dbReference type="InterPro" id="IPR019734">
    <property type="entry name" value="TPR_rpt"/>
</dbReference>
<dbReference type="InterPro" id="IPR011990">
    <property type="entry name" value="TPR-like_helical_dom_sf"/>
</dbReference>
<dbReference type="Gene3D" id="1.25.40.10">
    <property type="entry name" value="Tetratricopeptide repeat domain"/>
    <property type="match status" value="1"/>
</dbReference>
<evidence type="ECO:0000313" key="4">
    <source>
        <dbReference type="Proteomes" id="UP000307956"/>
    </source>
</evidence>
<organism evidence="3 4">
    <name type="scientific">Pseudothauera rhizosphaerae</name>
    <dbReference type="NCBI Taxonomy" id="2565932"/>
    <lineage>
        <taxon>Bacteria</taxon>
        <taxon>Pseudomonadati</taxon>
        <taxon>Pseudomonadota</taxon>
        <taxon>Betaproteobacteria</taxon>
        <taxon>Rhodocyclales</taxon>
        <taxon>Zoogloeaceae</taxon>
        <taxon>Pseudothauera</taxon>
    </lineage>
</organism>
<reference evidence="3 4" key="1">
    <citation type="submission" date="2019-04" db="EMBL/GenBank/DDBJ databases">
        <title>Azoarcus rhizosphaerae sp. nov. isolated from rhizosphere of Ficus religiosa.</title>
        <authorList>
            <person name="Lin S.-Y."/>
            <person name="Hameed A."/>
            <person name="Hsu Y.-H."/>
            <person name="Young C.-C."/>
        </authorList>
    </citation>
    <scope>NUCLEOTIDE SEQUENCE [LARGE SCALE GENOMIC DNA]</scope>
    <source>
        <strain evidence="3 4">CC-YHH848</strain>
    </source>
</reference>
<comment type="caution">
    <text evidence="3">The sequence shown here is derived from an EMBL/GenBank/DDBJ whole genome shotgun (WGS) entry which is preliminary data.</text>
</comment>
<evidence type="ECO:0000256" key="2">
    <source>
        <dbReference type="SAM" id="MobiDB-lite"/>
    </source>
</evidence>
<name>A0A4S4AW66_9RHOO</name>
<protein>
    <recommendedName>
        <fullName evidence="5">Flp pilus assembly protein TadD, contains TPR repeats</fullName>
    </recommendedName>
</protein>
<dbReference type="EMBL" id="SSOD01000002">
    <property type="protein sequence ID" value="THF64274.1"/>
    <property type="molecule type" value="Genomic_DNA"/>
</dbReference>
<accession>A0A4S4AW66</accession>
<sequence>MKPFWLMGRLGTVRAEPVEARCAQPPFDRLRANGVAYLVAGSLAALALAGCAAGGTPRTGTEAAAACRELPAADGTRLTMIRQTLTAGRPHAALAYLDEAAFDAPEAELLRADALRQTGRADAAAKLYEALRGSCLAGFAHQGLGLIARRAGRLDESAEHLHRARLALPTDAAIRNDYGEALLARGERDEAVHEFLTAMELGADDRRAALNLLFVLVRAGDEDKVAAFAHQAGLSPADVAAVRRRAAQAGPAWPDDARPVLGPAPAAPRETAAPPLPSSGVTP</sequence>
<gene>
    <name evidence="3" type="ORF">E6O51_02865</name>
</gene>
<feature type="region of interest" description="Disordered" evidence="2">
    <location>
        <begin position="244"/>
        <end position="283"/>
    </location>
</feature>
<evidence type="ECO:0000313" key="3">
    <source>
        <dbReference type="EMBL" id="THF64274.1"/>
    </source>
</evidence>
<keyword evidence="1" id="KW-0802">TPR repeat</keyword>
<dbReference type="Proteomes" id="UP000307956">
    <property type="component" value="Unassembled WGS sequence"/>
</dbReference>
<dbReference type="RefSeq" id="WP_136383463.1">
    <property type="nucleotide sequence ID" value="NZ_SSOD01000002.1"/>
</dbReference>
<feature type="repeat" description="TPR" evidence="1">
    <location>
        <begin position="172"/>
        <end position="205"/>
    </location>
</feature>
<dbReference type="OrthoDB" id="8535852at2"/>
<proteinExistence type="predicted"/>
<evidence type="ECO:0008006" key="5">
    <source>
        <dbReference type="Google" id="ProtNLM"/>
    </source>
</evidence>
<dbReference type="AlphaFoldDB" id="A0A4S4AW66"/>
<feature type="compositionally biased region" description="Low complexity" evidence="2">
    <location>
        <begin position="263"/>
        <end position="273"/>
    </location>
</feature>
<dbReference type="PROSITE" id="PS50005">
    <property type="entry name" value="TPR"/>
    <property type="match status" value="1"/>
</dbReference>